<evidence type="ECO:0000256" key="1">
    <source>
        <dbReference type="SAM" id="MobiDB-lite"/>
    </source>
</evidence>
<protein>
    <submittedName>
        <fullName evidence="2 4">Uncharacterized protein</fullName>
    </submittedName>
</protein>
<organism evidence="2">
    <name type="scientific">Eremomyces bilateralis CBS 781.70</name>
    <dbReference type="NCBI Taxonomy" id="1392243"/>
    <lineage>
        <taxon>Eukaryota</taxon>
        <taxon>Fungi</taxon>
        <taxon>Dikarya</taxon>
        <taxon>Ascomycota</taxon>
        <taxon>Pezizomycotina</taxon>
        <taxon>Dothideomycetes</taxon>
        <taxon>Dothideomycetes incertae sedis</taxon>
        <taxon>Eremomycetales</taxon>
        <taxon>Eremomycetaceae</taxon>
        <taxon>Eremomyces</taxon>
    </lineage>
</organism>
<reference evidence="4" key="3">
    <citation type="submission" date="2025-04" db="UniProtKB">
        <authorList>
            <consortium name="RefSeq"/>
        </authorList>
    </citation>
    <scope>IDENTIFICATION</scope>
    <source>
        <strain evidence="4">CBS 781.70</strain>
    </source>
</reference>
<feature type="compositionally biased region" description="Polar residues" evidence="1">
    <location>
        <begin position="191"/>
        <end position="202"/>
    </location>
</feature>
<sequence>MAVPPSPLKSNPVDLSPAERRTSHFSLSLDRDRTTSRIAAIRRGELKISAPIPMAESTGAFFGNTVATPQEERGSYIQCGGTPDLAQGEMTSTRTTSRRPSTPAEAIKSSMTPTKDTWEQPDRQGLARSTGSADGAVEPSAVPNERGSVSPQVLRHKFSSEDLMNRRSTMKRPTSPGASPPFATPIPLRNTPMSSNGNTATPTKKKQRRSGTIKSVFRRMFTSKRSRVDAAQGESPAAKPSPPRHEYHRSDPGMIPEGIATRGNGEGDNDQSPTPHQRNHSVPIRRFSENISEDPGTQTPIRAHLPFPMNVNAPQTSSPTRQRQVRPGIDASSLSPTHKRRATLPSVILPVSDDPSHNPFLDSPNITQPRGGASDAAQIGLALTTTGLNNGSSQKANPNRRSRSAGALRDLADRGNNQADSRPSLRTPTWSPCFGSRRACSSWIRLGPFFAQQPH</sequence>
<reference evidence="4" key="2">
    <citation type="submission" date="2020-04" db="EMBL/GenBank/DDBJ databases">
        <authorList>
            <consortium name="NCBI Genome Project"/>
        </authorList>
    </citation>
    <scope>NUCLEOTIDE SEQUENCE</scope>
    <source>
        <strain evidence="4">CBS 781.70</strain>
    </source>
</reference>
<feature type="region of interest" description="Disordered" evidence="1">
    <location>
        <begin position="81"/>
        <end position="374"/>
    </location>
</feature>
<reference evidence="2 4" key="1">
    <citation type="submission" date="2020-01" db="EMBL/GenBank/DDBJ databases">
        <authorList>
            <consortium name="DOE Joint Genome Institute"/>
            <person name="Haridas S."/>
            <person name="Albert R."/>
            <person name="Binder M."/>
            <person name="Bloem J."/>
            <person name="Labutti K."/>
            <person name="Salamov A."/>
            <person name="Andreopoulos B."/>
            <person name="Baker S.E."/>
            <person name="Barry K."/>
            <person name="Bills G."/>
            <person name="Bluhm B.H."/>
            <person name="Cannon C."/>
            <person name="Castanera R."/>
            <person name="Culley D.E."/>
            <person name="Daum C."/>
            <person name="Ezra D."/>
            <person name="Gonzalez J.B."/>
            <person name="Henrissat B."/>
            <person name="Kuo A."/>
            <person name="Liang C."/>
            <person name="Lipzen A."/>
            <person name="Lutzoni F."/>
            <person name="Magnuson J."/>
            <person name="Mondo S."/>
            <person name="Nolan M."/>
            <person name="Ohm R."/>
            <person name="Pangilinan J."/>
            <person name="Park H.-J."/>
            <person name="Ramirez L."/>
            <person name="Alfaro M."/>
            <person name="Sun H."/>
            <person name="Tritt A."/>
            <person name="Yoshinaga Y."/>
            <person name="Zwiers L.-H."/>
            <person name="Turgeon B.G."/>
            <person name="Goodwin S.B."/>
            <person name="Spatafora J.W."/>
            <person name="Crous P.W."/>
            <person name="Grigoriev I.V."/>
        </authorList>
    </citation>
    <scope>NUCLEOTIDE SEQUENCE</scope>
    <source>
        <strain evidence="2 4">CBS 781.70</strain>
    </source>
</reference>
<evidence type="ECO:0000313" key="4">
    <source>
        <dbReference type="RefSeq" id="XP_033536452.1"/>
    </source>
</evidence>
<gene>
    <name evidence="2 4" type="ORF">P152DRAFT_234286</name>
</gene>
<dbReference type="Proteomes" id="UP000504638">
    <property type="component" value="Unplaced"/>
</dbReference>
<feature type="compositionally biased region" description="Low complexity" evidence="1">
    <location>
        <begin position="91"/>
        <end position="103"/>
    </location>
</feature>
<keyword evidence="3" id="KW-1185">Reference proteome</keyword>
<feature type="region of interest" description="Disordered" evidence="1">
    <location>
        <begin position="1"/>
        <end position="29"/>
    </location>
</feature>
<dbReference type="RefSeq" id="XP_033536452.1">
    <property type="nucleotide sequence ID" value="XM_033674576.1"/>
</dbReference>
<proteinExistence type="predicted"/>
<dbReference type="OrthoDB" id="5428925at2759"/>
<dbReference type="GeneID" id="54415146"/>
<accession>A0A6G1GA88</accession>
<dbReference type="AlphaFoldDB" id="A0A6G1GA88"/>
<name>A0A6G1GA88_9PEZI</name>
<feature type="compositionally biased region" description="Polar residues" evidence="1">
    <location>
        <begin position="312"/>
        <end position="322"/>
    </location>
</feature>
<dbReference type="EMBL" id="ML975152">
    <property type="protein sequence ID" value="KAF1814821.1"/>
    <property type="molecule type" value="Genomic_DNA"/>
</dbReference>
<feature type="region of interest" description="Disordered" evidence="1">
    <location>
        <begin position="386"/>
        <end position="405"/>
    </location>
</feature>
<feature type="compositionally biased region" description="Polar residues" evidence="1">
    <location>
        <begin position="386"/>
        <end position="397"/>
    </location>
</feature>
<evidence type="ECO:0000313" key="2">
    <source>
        <dbReference type="EMBL" id="KAF1814821.1"/>
    </source>
</evidence>
<evidence type="ECO:0000313" key="3">
    <source>
        <dbReference type="Proteomes" id="UP000504638"/>
    </source>
</evidence>